<protein>
    <submittedName>
        <fullName evidence="1">Uncharacterized protein</fullName>
    </submittedName>
</protein>
<gene>
    <name evidence="1" type="ORF">OMP44_13835</name>
</gene>
<name>A0ABT6IHP7_9PSED</name>
<sequence>MKLIKHDNVTPLHPPMEAREYKYLKHLASAMSLYLENPHGTELVCILGSGYEKDNRHALETWVAYHRNEVFETRLQGRSPLHHLIEKLENLLVN</sequence>
<organism evidence="1 2">
    <name type="scientific">Pseudomonas flavocrustae</name>
    <dbReference type="NCBI Taxonomy" id="2991719"/>
    <lineage>
        <taxon>Bacteria</taxon>
        <taxon>Pseudomonadati</taxon>
        <taxon>Pseudomonadota</taxon>
        <taxon>Gammaproteobacteria</taxon>
        <taxon>Pseudomonadales</taxon>
        <taxon>Pseudomonadaceae</taxon>
        <taxon>Pseudomonas</taxon>
    </lineage>
</organism>
<comment type="caution">
    <text evidence="1">The sequence shown here is derived from an EMBL/GenBank/DDBJ whole genome shotgun (WGS) entry which is preliminary data.</text>
</comment>
<keyword evidence="2" id="KW-1185">Reference proteome</keyword>
<dbReference type="EMBL" id="JAPDIQ010000005">
    <property type="protein sequence ID" value="MDH4763981.1"/>
    <property type="molecule type" value="Genomic_DNA"/>
</dbReference>
<evidence type="ECO:0000313" key="2">
    <source>
        <dbReference type="Proteomes" id="UP001157461"/>
    </source>
</evidence>
<reference evidence="1 2" key="1">
    <citation type="submission" date="2022-10" db="EMBL/GenBank/DDBJ databases">
        <title>A novel Pseudomonas species, isolated from Passiflora incarnata leaves.</title>
        <authorList>
            <person name="Cueva-Yesquen L.G."/>
            <person name="Fantinatti-Garboggini F."/>
        </authorList>
    </citation>
    <scope>NUCLEOTIDE SEQUENCE [LARGE SCALE GENOMIC DNA]</scope>
    <source>
        <strain evidence="1 2">CBMAI 2609</strain>
    </source>
</reference>
<proteinExistence type="predicted"/>
<dbReference type="Proteomes" id="UP001157461">
    <property type="component" value="Unassembled WGS sequence"/>
</dbReference>
<accession>A0ABT6IHP7</accession>
<dbReference type="RefSeq" id="WP_280308930.1">
    <property type="nucleotide sequence ID" value="NZ_JAPDIQ010000005.1"/>
</dbReference>
<evidence type="ECO:0000313" key="1">
    <source>
        <dbReference type="EMBL" id="MDH4763981.1"/>
    </source>
</evidence>